<dbReference type="InterPro" id="IPR008979">
    <property type="entry name" value="Galactose-bd-like_sf"/>
</dbReference>
<evidence type="ECO:0000259" key="1">
    <source>
        <dbReference type="Pfam" id="PF25900"/>
    </source>
</evidence>
<dbReference type="InterPro" id="IPR058897">
    <property type="entry name" value="PAPPA_SD_C"/>
</dbReference>
<dbReference type="EMBL" id="BARW01006732">
    <property type="protein sequence ID" value="GAI79992.1"/>
    <property type="molecule type" value="Genomic_DNA"/>
</dbReference>
<dbReference type="AlphaFoldDB" id="X1RH16"/>
<name>X1RH16_9ZZZZ</name>
<organism evidence="2">
    <name type="scientific">marine sediment metagenome</name>
    <dbReference type="NCBI Taxonomy" id="412755"/>
    <lineage>
        <taxon>unclassified sequences</taxon>
        <taxon>metagenomes</taxon>
        <taxon>ecological metagenomes</taxon>
    </lineage>
</organism>
<reference evidence="2" key="1">
    <citation type="journal article" date="2014" name="Front. Microbiol.">
        <title>High frequency of phylogenetically diverse reductive dehalogenase-homologous genes in deep subseafloor sedimentary metagenomes.</title>
        <authorList>
            <person name="Kawai M."/>
            <person name="Futagami T."/>
            <person name="Toyoda A."/>
            <person name="Takaki Y."/>
            <person name="Nishi S."/>
            <person name="Hori S."/>
            <person name="Arai W."/>
            <person name="Tsubouchi T."/>
            <person name="Morono Y."/>
            <person name="Uchiyama I."/>
            <person name="Ito T."/>
            <person name="Fujiyama A."/>
            <person name="Inagaki F."/>
            <person name="Takami H."/>
        </authorList>
    </citation>
    <scope>NUCLEOTIDE SEQUENCE</scope>
    <source>
        <strain evidence="2">Expedition CK06-06</strain>
    </source>
</reference>
<proteinExistence type="predicted"/>
<accession>X1RH16</accession>
<comment type="caution">
    <text evidence="2">The sequence shown here is derived from an EMBL/GenBank/DDBJ whole genome shotgun (WGS) entry which is preliminary data.</text>
</comment>
<protein>
    <recommendedName>
        <fullName evidence="1">Pappalysin-1 SD scarf domain-containing protein</fullName>
    </recommendedName>
</protein>
<gene>
    <name evidence="2" type="ORF">S12H4_14136</name>
</gene>
<dbReference type="SUPFAM" id="SSF49785">
    <property type="entry name" value="Galactose-binding domain-like"/>
    <property type="match status" value="1"/>
</dbReference>
<dbReference type="Pfam" id="PF25900">
    <property type="entry name" value="PAPPA"/>
    <property type="match status" value="1"/>
</dbReference>
<evidence type="ECO:0000313" key="2">
    <source>
        <dbReference type="EMBL" id="GAI79992.1"/>
    </source>
</evidence>
<dbReference type="Gene3D" id="2.60.120.260">
    <property type="entry name" value="Galactose-binding domain-like"/>
    <property type="match status" value="1"/>
</dbReference>
<feature type="domain" description="Pappalysin-1 SD scarf" evidence="1">
    <location>
        <begin position="86"/>
        <end position="224"/>
    </location>
</feature>
<sequence>MKKYRVGIILVSLAVLLCMWVSLGISAPLSFYEDAFRLSTGELIIGELLSFDGSIFKIETERGVIWKEKEDVVAILIGTNPLIYTRASSQWASKARASSQYSSSTWSAQQAIGEPNTSQCGDNNTAWAPGSRGSGPEWLELTFDTPVYVTKLRVHETYNSGCIYKVEFVDVYEEKHTAWQGKDATTCPGWFEIKLAQTRYLVKSVILHTQIEGYEEIDAVELTGISISK</sequence>